<reference evidence="1 2" key="2">
    <citation type="submission" date="2018-11" db="EMBL/GenBank/DDBJ databases">
        <authorList>
            <consortium name="Pathogen Informatics"/>
        </authorList>
    </citation>
    <scope>NUCLEOTIDE SEQUENCE [LARGE SCALE GENOMIC DNA]</scope>
    <source>
        <strain evidence="1 2">NST_G2</strain>
    </source>
</reference>
<sequence length="141" mass="17048">MHPRSRRWHLLDYVLVRRRDRQDVLVTKVICDADGWTDHRLILSQMRFRLQPRRRPQVLGRACRQNQDWFDENDADICNLLVEKNGLHKAYVDLRNDATNAAFFTFRRLLQQRLRELQDAWMLLKAEDIQGYPHYDNFAGR</sequence>
<evidence type="ECO:0000313" key="1">
    <source>
        <dbReference type="EMBL" id="VDL95768.1"/>
    </source>
</evidence>
<dbReference type="AlphaFoldDB" id="A0A183SYT5"/>
<reference evidence="3" key="1">
    <citation type="submission" date="2016-06" db="UniProtKB">
        <authorList>
            <consortium name="WormBaseParasite"/>
        </authorList>
    </citation>
    <scope>IDENTIFICATION</scope>
</reference>
<proteinExistence type="predicted"/>
<dbReference type="OrthoDB" id="6317136at2759"/>
<dbReference type="WBParaSite" id="SSLN_0000974301-mRNA-1">
    <property type="protein sequence ID" value="SSLN_0000974301-mRNA-1"/>
    <property type="gene ID" value="SSLN_0000974301"/>
</dbReference>
<evidence type="ECO:0000313" key="3">
    <source>
        <dbReference type="WBParaSite" id="SSLN_0000974301-mRNA-1"/>
    </source>
</evidence>
<dbReference type="Proteomes" id="UP000275846">
    <property type="component" value="Unassembled WGS sequence"/>
</dbReference>
<organism evidence="3">
    <name type="scientific">Schistocephalus solidus</name>
    <name type="common">Tapeworm</name>
    <dbReference type="NCBI Taxonomy" id="70667"/>
    <lineage>
        <taxon>Eukaryota</taxon>
        <taxon>Metazoa</taxon>
        <taxon>Spiralia</taxon>
        <taxon>Lophotrochozoa</taxon>
        <taxon>Platyhelminthes</taxon>
        <taxon>Cestoda</taxon>
        <taxon>Eucestoda</taxon>
        <taxon>Diphyllobothriidea</taxon>
        <taxon>Diphyllobothriidae</taxon>
        <taxon>Schistocephalus</taxon>
    </lineage>
</organism>
<keyword evidence="2" id="KW-1185">Reference proteome</keyword>
<protein>
    <submittedName>
        <fullName evidence="3">Endo/exonuclease/phosphatase domain-containing protein</fullName>
    </submittedName>
</protein>
<gene>
    <name evidence="1" type="ORF">SSLN_LOCUS9383</name>
</gene>
<dbReference type="EMBL" id="UYSU01035209">
    <property type="protein sequence ID" value="VDL95768.1"/>
    <property type="molecule type" value="Genomic_DNA"/>
</dbReference>
<evidence type="ECO:0000313" key="2">
    <source>
        <dbReference type="Proteomes" id="UP000275846"/>
    </source>
</evidence>
<accession>A0A183SYT5</accession>
<name>A0A183SYT5_SCHSO</name>